<evidence type="ECO:0000313" key="3">
    <source>
        <dbReference type="EMBL" id="EHH01283.1"/>
    </source>
</evidence>
<dbReference type="CDD" id="cd12105">
    <property type="entry name" value="HmuY"/>
    <property type="match status" value="1"/>
</dbReference>
<dbReference type="Pfam" id="PF14064">
    <property type="entry name" value="HmuY"/>
    <property type="match status" value="1"/>
</dbReference>
<evidence type="ECO:0008006" key="5">
    <source>
        <dbReference type="Google" id="ProtNLM"/>
    </source>
</evidence>
<dbReference type="eggNOG" id="ENOG5033B44">
    <property type="taxonomic scope" value="Bacteria"/>
</dbReference>
<keyword evidence="4" id="KW-1185">Reference proteome</keyword>
<dbReference type="STRING" id="762968.HMPREF9441_00946"/>
<dbReference type="Proteomes" id="UP000003598">
    <property type="component" value="Unassembled WGS sequence"/>
</dbReference>
<evidence type="ECO:0000313" key="4">
    <source>
        <dbReference type="Proteomes" id="UP000003598"/>
    </source>
</evidence>
<gene>
    <name evidence="3" type="ORF">HMPREF9441_00946</name>
</gene>
<name>G5SNL7_9BACT</name>
<feature type="region of interest" description="Disordered" evidence="1">
    <location>
        <begin position="84"/>
        <end position="122"/>
    </location>
</feature>
<dbReference type="EMBL" id="AFFY01000015">
    <property type="protein sequence ID" value="EHH01283.1"/>
    <property type="molecule type" value="Genomic_DNA"/>
</dbReference>
<organism evidence="3 4">
    <name type="scientific">Paraprevotella clara YIT 11840</name>
    <dbReference type="NCBI Taxonomy" id="762968"/>
    <lineage>
        <taxon>Bacteria</taxon>
        <taxon>Pseudomonadati</taxon>
        <taxon>Bacteroidota</taxon>
        <taxon>Bacteroidia</taxon>
        <taxon>Bacteroidales</taxon>
        <taxon>Prevotellaceae</taxon>
        <taxon>Paraprevotella</taxon>
    </lineage>
</organism>
<feature type="chain" id="PRO_5003484281" description="Lipocalin-like domain-containing protein" evidence="2">
    <location>
        <begin position="21"/>
        <end position="122"/>
    </location>
</feature>
<accession>G5SNL7</accession>
<dbReference type="AlphaFoldDB" id="G5SNL7"/>
<sequence>MKKQLARLACLSLLAAACSAEHPLATGGPAADRMAVIPNVKGQWTYFSMVTHTVVGTCAVTDTLAQQAYVARTDWDIAIADGRIRTNSGTSGPGDGGIAPSPYDYEHTEPDMPAIFQTDSIR</sequence>
<dbReference type="HOGENOM" id="CLU_162480_0_0_10"/>
<dbReference type="GeneID" id="93556609"/>
<reference evidence="3 4" key="1">
    <citation type="submission" date="2011-03" db="EMBL/GenBank/DDBJ databases">
        <authorList>
            <person name="Weinstock G."/>
            <person name="Sodergren E."/>
            <person name="Clifton S."/>
            <person name="Fulton L."/>
            <person name="Fulton B."/>
            <person name="Courtney L."/>
            <person name="Fronick C."/>
            <person name="Harrison M."/>
            <person name="Strong C."/>
            <person name="Farmer C."/>
            <person name="Delahaunty K."/>
            <person name="Markovic C."/>
            <person name="Hall O."/>
            <person name="Minx P."/>
            <person name="Tomlinson C."/>
            <person name="Mitreva M."/>
            <person name="Hou S."/>
            <person name="Chen J."/>
            <person name="Wollam A."/>
            <person name="Pepin K.H."/>
            <person name="Johnson M."/>
            <person name="Bhonagiri V."/>
            <person name="Zhang X."/>
            <person name="Suruliraj S."/>
            <person name="Warren W."/>
            <person name="Chinwalla A."/>
            <person name="Mardis E.R."/>
            <person name="Wilson R.K."/>
        </authorList>
    </citation>
    <scope>NUCLEOTIDE SEQUENCE [LARGE SCALE GENOMIC DNA]</scope>
    <source>
        <strain evidence="3 4">YIT 11840</strain>
    </source>
</reference>
<evidence type="ECO:0000256" key="1">
    <source>
        <dbReference type="SAM" id="MobiDB-lite"/>
    </source>
</evidence>
<feature type="signal peptide" evidence="2">
    <location>
        <begin position="1"/>
        <end position="20"/>
    </location>
</feature>
<keyword evidence="2" id="KW-0732">Signal</keyword>
<comment type="caution">
    <text evidence="3">The sequence shown here is derived from an EMBL/GenBank/DDBJ whole genome shotgun (WGS) entry which is preliminary data.</text>
</comment>
<dbReference type="OrthoDB" id="1004781at2"/>
<protein>
    <recommendedName>
        <fullName evidence="5">Lipocalin-like domain-containing protein</fullName>
    </recommendedName>
</protein>
<dbReference type="RefSeq" id="WP_008618335.1">
    <property type="nucleotide sequence ID" value="NZ_JH376591.1"/>
</dbReference>
<dbReference type="PATRIC" id="fig|762968.3.peg.845"/>
<dbReference type="PROSITE" id="PS51257">
    <property type="entry name" value="PROKAR_LIPOPROTEIN"/>
    <property type="match status" value="1"/>
</dbReference>
<evidence type="ECO:0000256" key="2">
    <source>
        <dbReference type="SAM" id="SignalP"/>
    </source>
</evidence>
<dbReference type="InterPro" id="IPR025921">
    <property type="entry name" value="HmuY"/>
</dbReference>
<proteinExistence type="predicted"/>